<dbReference type="InterPro" id="IPR050090">
    <property type="entry name" value="Tyrosine_recombinase_XerCD"/>
</dbReference>
<dbReference type="GO" id="GO:0006313">
    <property type="term" value="P:DNA transposition"/>
    <property type="evidence" value="ECO:0007669"/>
    <property type="project" value="UniProtKB-UniRule"/>
</dbReference>
<keyword evidence="6 10" id="KW-0229">DNA integration</keyword>
<sequence length="293" mass="32614">MNYLEAYLNHITFERGLSKLTQNNYTRDIKLLIDASADHLPPLDALKPAHIRQLIAKLHGRGLGGKSIARMLSAWRGFFDYLVKQHQFSSNPCIGMRAPKSAKSLPQALSADQAVQLVDIKSDDLLSLRDHAILELFYSSGLRLAELVGLDFNTLDLANGTITVTGKGNKTRIVPVGSHAVHAIKTWLTARAAISKADQPALFITKQGNRISPRAIQYRLKEWAVKQGINSDVHPHMLRHSFATHVLQSSGDLRAVQEMLGHANISTTQVYTHLDFQHLAKVYDQAHPRAKKK</sequence>
<accession>A0A0B7IXM8</accession>
<dbReference type="InterPro" id="IPR011010">
    <property type="entry name" value="DNA_brk_join_enz"/>
</dbReference>
<evidence type="ECO:0000256" key="9">
    <source>
        <dbReference type="ARBA" id="ARBA00023306"/>
    </source>
</evidence>
<feature type="active site" evidence="10">
    <location>
        <position position="167"/>
    </location>
</feature>
<dbReference type="GO" id="GO:0005737">
    <property type="term" value="C:cytoplasm"/>
    <property type="evidence" value="ECO:0007669"/>
    <property type="project" value="UniProtKB-SubCell"/>
</dbReference>
<dbReference type="InterPro" id="IPR010998">
    <property type="entry name" value="Integrase_recombinase_N"/>
</dbReference>
<dbReference type="GO" id="GO:0007059">
    <property type="term" value="P:chromosome segregation"/>
    <property type="evidence" value="ECO:0007669"/>
    <property type="project" value="UniProtKB-UniRule"/>
</dbReference>
<dbReference type="Pfam" id="PF00589">
    <property type="entry name" value="Phage_integrase"/>
    <property type="match status" value="1"/>
</dbReference>
<keyword evidence="5 10" id="KW-0159">Chromosome partition</keyword>
<dbReference type="RefSeq" id="WP_082048352.1">
    <property type="nucleotide sequence ID" value="NZ_LN794158.1"/>
</dbReference>
<dbReference type="SUPFAM" id="SSF56349">
    <property type="entry name" value="DNA breaking-rejoining enzymes"/>
    <property type="match status" value="1"/>
</dbReference>
<proteinExistence type="inferred from homology"/>
<dbReference type="PROSITE" id="PS51898">
    <property type="entry name" value="TYR_RECOMBINASE"/>
    <property type="match status" value="1"/>
</dbReference>
<keyword evidence="8 10" id="KW-0233">DNA recombination</keyword>
<evidence type="ECO:0000313" key="15">
    <source>
        <dbReference type="Proteomes" id="UP000056322"/>
    </source>
</evidence>
<dbReference type="HOGENOM" id="CLU_027562_9_0_4"/>
<evidence type="ECO:0000256" key="7">
    <source>
        <dbReference type="ARBA" id="ARBA00023125"/>
    </source>
</evidence>
<feature type="active site" evidence="10">
    <location>
        <position position="236"/>
    </location>
</feature>
<keyword evidence="9 10" id="KW-0131">Cell cycle</keyword>
<dbReference type="PANTHER" id="PTHR30349">
    <property type="entry name" value="PHAGE INTEGRASE-RELATED"/>
    <property type="match status" value="1"/>
</dbReference>
<evidence type="ECO:0000256" key="10">
    <source>
        <dbReference type="HAMAP-Rule" id="MF_01808"/>
    </source>
</evidence>
<evidence type="ECO:0000256" key="11">
    <source>
        <dbReference type="NCBIfam" id="TIGR02224"/>
    </source>
</evidence>
<evidence type="ECO:0000256" key="5">
    <source>
        <dbReference type="ARBA" id="ARBA00022829"/>
    </source>
</evidence>
<comment type="function">
    <text evidence="10">Site-specific tyrosine recombinase, which acts by catalyzing the cutting and rejoining of the recombining DNA molecules. The XerC-XerD complex is essential to convert dimers of the bacterial chromosome into monomers to permit their segregation at cell division. It also contributes to the segregational stability of plasmids.</text>
</comment>
<feature type="domain" description="Tyr recombinase" evidence="12">
    <location>
        <begin position="104"/>
        <end position="284"/>
    </location>
</feature>
<evidence type="ECO:0000256" key="1">
    <source>
        <dbReference type="ARBA" id="ARBA00004496"/>
    </source>
</evidence>
<reference evidence="15" key="1">
    <citation type="submission" date="2014-12" db="EMBL/GenBank/DDBJ databases">
        <authorList>
            <person name="Salcher M.M."/>
        </authorList>
    </citation>
    <scope>NUCLEOTIDE SEQUENCE [LARGE SCALE GENOMIC DNA]</scope>
    <source>
        <strain evidence="15">MMS-10A-171</strain>
    </source>
</reference>
<dbReference type="GO" id="GO:0009037">
    <property type="term" value="F:tyrosine-based site-specific recombinase activity"/>
    <property type="evidence" value="ECO:0007669"/>
    <property type="project" value="UniProtKB-UniRule"/>
</dbReference>
<evidence type="ECO:0000256" key="6">
    <source>
        <dbReference type="ARBA" id="ARBA00022908"/>
    </source>
</evidence>
<dbReference type="InterPro" id="IPR011931">
    <property type="entry name" value="Recomb_XerC"/>
</dbReference>
<keyword evidence="7 10" id="KW-0238">DNA-binding</keyword>
<dbReference type="InterPro" id="IPR023009">
    <property type="entry name" value="Tyrosine_recombinase_XerC/XerD"/>
</dbReference>
<name>A0A0B7IXM8_9PROT</name>
<dbReference type="GO" id="GO:0003677">
    <property type="term" value="F:DNA binding"/>
    <property type="evidence" value="ECO:0007669"/>
    <property type="project" value="UniProtKB-UniRule"/>
</dbReference>
<keyword evidence="15" id="KW-1185">Reference proteome</keyword>
<comment type="subunit">
    <text evidence="10">Forms a cyclic heterotetrameric complex composed of two molecules of XerC and two molecules of XerD.</text>
</comment>
<feature type="active site" evidence="10">
    <location>
        <position position="143"/>
    </location>
</feature>
<dbReference type="InterPro" id="IPR013762">
    <property type="entry name" value="Integrase-like_cat_sf"/>
</dbReference>
<evidence type="ECO:0000256" key="3">
    <source>
        <dbReference type="ARBA" id="ARBA00022490"/>
    </source>
</evidence>
<keyword evidence="3 10" id="KW-0963">Cytoplasm</keyword>
<feature type="active site" evidence="10">
    <location>
        <position position="262"/>
    </location>
</feature>
<dbReference type="AlphaFoldDB" id="A0A0B7IXM8"/>
<dbReference type="KEGG" id="mbac:BN1209_0096"/>
<dbReference type="InterPro" id="IPR044068">
    <property type="entry name" value="CB"/>
</dbReference>
<feature type="active site" evidence="10">
    <location>
        <position position="239"/>
    </location>
</feature>
<protein>
    <recommendedName>
        <fullName evidence="10 11">Tyrosine recombinase XerC</fullName>
    </recommendedName>
</protein>
<dbReference type="InterPro" id="IPR002104">
    <property type="entry name" value="Integrase_catalytic"/>
</dbReference>
<evidence type="ECO:0000256" key="8">
    <source>
        <dbReference type="ARBA" id="ARBA00023172"/>
    </source>
</evidence>
<dbReference type="GO" id="GO:0051301">
    <property type="term" value="P:cell division"/>
    <property type="evidence" value="ECO:0007669"/>
    <property type="project" value="UniProtKB-UniRule"/>
</dbReference>
<dbReference type="PANTHER" id="PTHR30349:SF81">
    <property type="entry name" value="TYROSINE RECOMBINASE XERC"/>
    <property type="match status" value="1"/>
</dbReference>
<dbReference type="OrthoDB" id="9801717at2"/>
<gene>
    <name evidence="10 14" type="primary">xerC</name>
    <name evidence="14" type="ORF">BN1209_0096</name>
</gene>
<evidence type="ECO:0000259" key="12">
    <source>
        <dbReference type="PROSITE" id="PS51898"/>
    </source>
</evidence>
<dbReference type="HAMAP" id="MF_01808">
    <property type="entry name" value="Recomb_XerC_XerD"/>
    <property type="match status" value="1"/>
</dbReference>
<dbReference type="Gene3D" id="1.10.443.10">
    <property type="entry name" value="Intergrase catalytic core"/>
    <property type="match status" value="1"/>
</dbReference>
<comment type="subcellular location">
    <subcellularLocation>
        <location evidence="1 10">Cytoplasm</location>
    </subcellularLocation>
</comment>
<dbReference type="Pfam" id="PF02899">
    <property type="entry name" value="Phage_int_SAM_1"/>
    <property type="match status" value="1"/>
</dbReference>
<dbReference type="NCBIfam" id="TIGR02224">
    <property type="entry name" value="recomb_XerC"/>
    <property type="match status" value="1"/>
</dbReference>
<dbReference type="Proteomes" id="UP000056322">
    <property type="component" value="Chromosome 1"/>
</dbReference>
<dbReference type="STRING" id="1581680.BN1209_0096"/>
<dbReference type="InterPro" id="IPR004107">
    <property type="entry name" value="Integrase_SAM-like_N"/>
</dbReference>
<evidence type="ECO:0000259" key="13">
    <source>
        <dbReference type="PROSITE" id="PS51900"/>
    </source>
</evidence>
<dbReference type="NCBIfam" id="NF001399">
    <property type="entry name" value="PRK00283.1"/>
    <property type="match status" value="1"/>
</dbReference>
<dbReference type="Gene3D" id="1.10.150.130">
    <property type="match status" value="1"/>
</dbReference>
<dbReference type="EMBL" id="LN794158">
    <property type="protein sequence ID" value="CEN55151.1"/>
    <property type="molecule type" value="Genomic_DNA"/>
</dbReference>
<evidence type="ECO:0000313" key="14">
    <source>
        <dbReference type="EMBL" id="CEN55151.1"/>
    </source>
</evidence>
<organism evidence="14 15">
    <name type="scientific">Candidatus Methylopumilus turicensis</name>
    <dbReference type="NCBI Taxonomy" id="1581680"/>
    <lineage>
        <taxon>Bacteria</taxon>
        <taxon>Pseudomonadati</taxon>
        <taxon>Pseudomonadota</taxon>
        <taxon>Betaproteobacteria</taxon>
        <taxon>Nitrosomonadales</taxon>
        <taxon>Methylophilaceae</taxon>
        <taxon>Candidatus Methylopumilus</taxon>
    </lineage>
</organism>
<feature type="domain" description="Core-binding (CB)" evidence="13">
    <location>
        <begin position="1"/>
        <end position="83"/>
    </location>
</feature>
<feature type="active site" description="O-(3'-phospho-DNA)-tyrosine intermediate" evidence="10">
    <location>
        <position position="271"/>
    </location>
</feature>
<keyword evidence="4 10" id="KW-0132">Cell division</keyword>
<evidence type="ECO:0000256" key="2">
    <source>
        <dbReference type="ARBA" id="ARBA00006657"/>
    </source>
</evidence>
<comment type="similarity">
    <text evidence="2 10">Belongs to the 'phage' integrase family. XerC subfamily.</text>
</comment>
<dbReference type="PROSITE" id="PS51900">
    <property type="entry name" value="CB"/>
    <property type="match status" value="1"/>
</dbReference>
<evidence type="ECO:0000256" key="4">
    <source>
        <dbReference type="ARBA" id="ARBA00022618"/>
    </source>
</evidence>
<dbReference type="CDD" id="cd00798">
    <property type="entry name" value="INT_XerDC_C"/>
    <property type="match status" value="1"/>
</dbReference>